<feature type="compositionally biased region" description="Basic and acidic residues" evidence="1">
    <location>
        <begin position="209"/>
        <end position="234"/>
    </location>
</feature>
<proteinExistence type="predicted"/>
<sequence>EGGPPRGHPEAPAARGGKHPRTGLRDSRAPAPEQQLRRLLRLQRGAGLPLHRQSTEAGPPRGCEGAPWSPPRRKAPWEAHPPAHRAALRDPRSAPAHPDSGDAHRGDALVHHRHKLPSAAALEPRQPRATPVLGHPLPPRPRHPSPGSETFEYRLRARDGEDPGPKHRQPRGTGREGRRHEAVHGPRAGPRRARRPRNRGVGHRGHPVRSSDRRDAVQRGVRDGHRGSHLDRYGSRRLRAGPAPGRTRPVPPACPFRLREHRGLLPGTRLSQTPDAGRSHQKPRSARV</sequence>
<feature type="compositionally biased region" description="Basic residues" evidence="1">
    <location>
        <begin position="279"/>
        <end position="288"/>
    </location>
</feature>
<keyword evidence="2" id="KW-0808">Transferase</keyword>
<reference evidence="2" key="1">
    <citation type="submission" date="2020-02" db="EMBL/GenBank/DDBJ databases">
        <authorList>
            <person name="Meier V. D."/>
        </authorList>
    </citation>
    <scope>NUCLEOTIDE SEQUENCE</scope>
    <source>
        <strain evidence="2">AVDCRST_MAG82</strain>
    </source>
</reference>
<protein>
    <submittedName>
        <fullName evidence="2">Serine/threonine protein kinase</fullName>
    </submittedName>
</protein>
<feature type="compositionally biased region" description="Basic and acidic residues" evidence="1">
    <location>
        <begin position="99"/>
        <end position="110"/>
    </location>
</feature>
<organism evidence="2">
    <name type="scientific">uncultured Rubrobacteraceae bacterium</name>
    <dbReference type="NCBI Taxonomy" id="349277"/>
    <lineage>
        <taxon>Bacteria</taxon>
        <taxon>Bacillati</taxon>
        <taxon>Actinomycetota</taxon>
        <taxon>Rubrobacteria</taxon>
        <taxon>Rubrobacterales</taxon>
        <taxon>Rubrobacteraceae</taxon>
        <taxon>environmental samples</taxon>
    </lineage>
</organism>
<accession>A0A6J4QTA0</accession>
<evidence type="ECO:0000313" key="2">
    <source>
        <dbReference type="EMBL" id="CAA9449968.1"/>
    </source>
</evidence>
<feature type="compositionally biased region" description="Basic and acidic residues" evidence="1">
    <location>
        <begin position="173"/>
        <end position="184"/>
    </location>
</feature>
<name>A0A6J4QTA0_9ACTN</name>
<feature type="non-terminal residue" evidence="2">
    <location>
        <position position="1"/>
    </location>
</feature>
<feature type="region of interest" description="Disordered" evidence="1">
    <location>
        <begin position="1"/>
        <end position="288"/>
    </location>
</feature>
<dbReference type="EMBL" id="CADCVA010000453">
    <property type="protein sequence ID" value="CAA9449968.1"/>
    <property type="molecule type" value="Genomic_DNA"/>
</dbReference>
<dbReference type="GO" id="GO:0004674">
    <property type="term" value="F:protein serine/threonine kinase activity"/>
    <property type="evidence" value="ECO:0007669"/>
    <property type="project" value="UniProtKB-KW"/>
</dbReference>
<dbReference type="AlphaFoldDB" id="A0A6J4QTA0"/>
<feature type="compositionally biased region" description="Basic and acidic residues" evidence="1">
    <location>
        <begin position="151"/>
        <end position="165"/>
    </location>
</feature>
<feature type="non-terminal residue" evidence="2">
    <location>
        <position position="288"/>
    </location>
</feature>
<gene>
    <name evidence="2" type="ORF">AVDCRST_MAG82-3707</name>
</gene>
<keyword evidence="2" id="KW-0418">Kinase</keyword>
<evidence type="ECO:0000256" key="1">
    <source>
        <dbReference type="SAM" id="MobiDB-lite"/>
    </source>
</evidence>
<keyword evidence="2" id="KW-0723">Serine/threonine-protein kinase</keyword>
<feature type="compositionally biased region" description="Basic residues" evidence="1">
    <location>
        <begin position="189"/>
        <end position="207"/>
    </location>
</feature>